<evidence type="ECO:0000256" key="1">
    <source>
        <dbReference type="SAM" id="Phobius"/>
    </source>
</evidence>
<feature type="domain" description="Glucose/Sorbosone dehydrogenase" evidence="2">
    <location>
        <begin position="80"/>
        <end position="410"/>
    </location>
</feature>
<evidence type="ECO:0000259" key="2">
    <source>
        <dbReference type="Pfam" id="PF07995"/>
    </source>
</evidence>
<dbReference type="SUPFAM" id="SSF50952">
    <property type="entry name" value="Soluble quinoprotein glucose dehydrogenase"/>
    <property type="match status" value="1"/>
</dbReference>
<dbReference type="Gene3D" id="2.120.10.30">
    <property type="entry name" value="TolB, C-terminal domain"/>
    <property type="match status" value="1"/>
</dbReference>
<sequence length="487" mass="52923">METKNYCRKIYLGTRTALRKTINTGLILFGISILGSLMLYSCETDIESNLENMKSADAQTKAAVNIKSIDMELVAEGLVSPLGLVEANDETGNLFVIDQIGKIWLIDGNGTKLEEPFLDVTDRMVSLNPGYDERGLLGLAFHPDYATNGRFFVYYTAPPNPGGPEPGASWNNLSRISEFSVSSDPTKANAASEKIILEVDQPQGNHEGGTIAFGPDGYLYISIGDGGAAHDVAPGHVEDWYEVNEGGNGQDIESNLLGNILRIDINSGNPYGIPADNPFVDKPGLDEIYAYGFRNPFRFSFDMSGSRKLFVGDAGQHLWEEISVVEKGGNYGWNVKEGTHCFNAADAHEVLPSCPDVDVYGNKLQDPVIEMANSANPDGGRTVTIIGGNVYRGNDIPGLQGKYIFGSFSSDFAPTGEIFVANPAGPGLWPFYEIELESSPDNIGYYLKGFGQDMEGEIYLTVSSQLGPQGETGKIFKLVWTKKQENL</sequence>
<dbReference type="AlphaFoldDB" id="A0A9X1UUL2"/>
<dbReference type="InterPro" id="IPR011042">
    <property type="entry name" value="6-blade_b-propeller_TolB-like"/>
</dbReference>
<comment type="caution">
    <text evidence="3">The sequence shown here is derived from an EMBL/GenBank/DDBJ whole genome shotgun (WGS) entry which is preliminary data.</text>
</comment>
<name>A0A9X1UUL2_9FLAO</name>
<dbReference type="InterPro" id="IPR012938">
    <property type="entry name" value="Glc/Sorbosone_DH"/>
</dbReference>
<accession>A0A9X1UUL2</accession>
<gene>
    <name evidence="3" type="ORF">LU635_02800</name>
</gene>
<keyword evidence="1" id="KW-1133">Transmembrane helix</keyword>
<feature type="transmembrane region" description="Helical" evidence="1">
    <location>
        <begin position="21"/>
        <end position="40"/>
    </location>
</feature>
<protein>
    <submittedName>
        <fullName evidence="3">PQQ-dependent sugar dehydrogenase</fullName>
    </submittedName>
</protein>
<dbReference type="Proteomes" id="UP001139344">
    <property type="component" value="Unassembled WGS sequence"/>
</dbReference>
<dbReference type="RefSeq" id="WP_240095977.1">
    <property type="nucleotide sequence ID" value="NZ_JAJSON010000009.1"/>
</dbReference>
<reference evidence="3" key="1">
    <citation type="submission" date="2021-12" db="EMBL/GenBank/DDBJ databases">
        <title>Description of Gramella crocea sp. nov., a new bacterium isolated from activated sludge.</title>
        <authorList>
            <person name="Zhang X."/>
        </authorList>
    </citation>
    <scope>NUCLEOTIDE SEQUENCE</scope>
    <source>
        <strain evidence="3">YB25</strain>
    </source>
</reference>
<evidence type="ECO:0000313" key="3">
    <source>
        <dbReference type="EMBL" id="MCG9970553.1"/>
    </source>
</evidence>
<dbReference type="Pfam" id="PF07995">
    <property type="entry name" value="GSDH"/>
    <property type="match status" value="1"/>
</dbReference>
<keyword evidence="1" id="KW-0472">Membrane</keyword>
<keyword evidence="4" id="KW-1185">Reference proteome</keyword>
<dbReference type="EMBL" id="JAJSON010000009">
    <property type="protein sequence ID" value="MCG9970553.1"/>
    <property type="molecule type" value="Genomic_DNA"/>
</dbReference>
<dbReference type="PANTHER" id="PTHR19328:SF75">
    <property type="entry name" value="ALDOSE SUGAR DEHYDROGENASE YLII"/>
    <property type="match status" value="1"/>
</dbReference>
<keyword evidence="1" id="KW-0812">Transmembrane</keyword>
<organism evidence="3 4">
    <name type="scientific">Christiangramia crocea</name>
    <dbReference type="NCBI Taxonomy" id="2904124"/>
    <lineage>
        <taxon>Bacteria</taxon>
        <taxon>Pseudomonadati</taxon>
        <taxon>Bacteroidota</taxon>
        <taxon>Flavobacteriia</taxon>
        <taxon>Flavobacteriales</taxon>
        <taxon>Flavobacteriaceae</taxon>
        <taxon>Christiangramia</taxon>
    </lineage>
</organism>
<proteinExistence type="predicted"/>
<evidence type="ECO:0000313" key="4">
    <source>
        <dbReference type="Proteomes" id="UP001139344"/>
    </source>
</evidence>
<dbReference type="PANTHER" id="PTHR19328">
    <property type="entry name" value="HEDGEHOG-INTERACTING PROTEIN"/>
    <property type="match status" value="1"/>
</dbReference>
<dbReference type="InterPro" id="IPR011041">
    <property type="entry name" value="Quinoprot_gluc/sorb_DH_b-prop"/>
</dbReference>